<feature type="chain" id="PRO_5045170986" description="DUF2946 domain-containing protein" evidence="2">
    <location>
        <begin position="23"/>
        <end position="114"/>
    </location>
</feature>
<dbReference type="EMBL" id="SHNO01000001">
    <property type="protein sequence ID" value="MCX2976997.1"/>
    <property type="molecule type" value="Genomic_DNA"/>
</dbReference>
<feature type="region of interest" description="Disordered" evidence="1">
    <location>
        <begin position="36"/>
        <end position="66"/>
    </location>
</feature>
<evidence type="ECO:0000256" key="2">
    <source>
        <dbReference type="SAM" id="SignalP"/>
    </source>
</evidence>
<proteinExistence type="predicted"/>
<comment type="caution">
    <text evidence="3">The sequence shown here is derived from an EMBL/GenBank/DDBJ whole genome shotgun (WGS) entry which is preliminary data.</text>
</comment>
<gene>
    <name evidence="3" type="ORF">EYC82_06480</name>
</gene>
<feature type="signal peptide" evidence="2">
    <location>
        <begin position="1"/>
        <end position="22"/>
    </location>
</feature>
<dbReference type="RefSeq" id="WP_279248725.1">
    <property type="nucleotide sequence ID" value="NZ_SHNO01000001.1"/>
</dbReference>
<evidence type="ECO:0000256" key="1">
    <source>
        <dbReference type="SAM" id="MobiDB-lite"/>
    </source>
</evidence>
<protein>
    <recommendedName>
        <fullName evidence="5">DUF2946 domain-containing protein</fullName>
    </recommendedName>
</protein>
<dbReference type="Proteomes" id="UP001143304">
    <property type="component" value="Unassembled WGS sequence"/>
</dbReference>
<reference evidence="3" key="1">
    <citation type="submission" date="2019-02" db="EMBL/GenBank/DDBJ databases">
        <authorList>
            <person name="Li S.-H."/>
        </authorList>
    </citation>
    <scope>NUCLEOTIDE SEQUENCE</scope>
    <source>
        <strain evidence="3">IMCC11814</strain>
    </source>
</reference>
<name>A0ABT3T678_9GAMM</name>
<evidence type="ECO:0000313" key="4">
    <source>
        <dbReference type="Proteomes" id="UP001143304"/>
    </source>
</evidence>
<feature type="compositionally biased region" description="Polar residues" evidence="1">
    <location>
        <begin position="39"/>
        <end position="53"/>
    </location>
</feature>
<evidence type="ECO:0008006" key="5">
    <source>
        <dbReference type="Google" id="ProtNLM"/>
    </source>
</evidence>
<sequence length="114" mass="12237">MKHWLILVLALMTALQSAVATADLDQVYHPGVDHHATEQWHSSDGNVDTQSGEQAPAEHDSASGHCHQCHGHLQVVLLNGPHDALGAMRDHGPLNYQINLSSGAPSAPYRPPIS</sequence>
<keyword evidence="4" id="KW-1185">Reference proteome</keyword>
<keyword evidence="2" id="KW-0732">Signal</keyword>
<accession>A0ABT3T678</accession>
<organism evidence="3 4">
    <name type="scientific">Candidatus Marimicrobium litorale</name>
    <dbReference type="NCBI Taxonomy" id="2518991"/>
    <lineage>
        <taxon>Bacteria</taxon>
        <taxon>Pseudomonadati</taxon>
        <taxon>Pseudomonadota</taxon>
        <taxon>Gammaproteobacteria</taxon>
        <taxon>Cellvibrionales</taxon>
        <taxon>Halieaceae</taxon>
        <taxon>Marimicrobium</taxon>
    </lineage>
</organism>
<evidence type="ECO:0000313" key="3">
    <source>
        <dbReference type="EMBL" id="MCX2976997.1"/>
    </source>
</evidence>